<protein>
    <recommendedName>
        <fullName evidence="3">Alkaline phosphatase family protein</fullName>
    </recommendedName>
</protein>
<gene>
    <name evidence="1" type="ORF">B9Q03_02915</name>
</gene>
<dbReference type="Pfam" id="PF01663">
    <property type="entry name" value="Phosphodiest"/>
    <property type="match status" value="1"/>
</dbReference>
<reference evidence="1 2" key="1">
    <citation type="submission" date="2017-04" db="EMBL/GenBank/DDBJ databases">
        <title>Novel microbial lineages endemic to geothermal iron-oxide mats fill important gaps in the evolutionary history of Archaea.</title>
        <authorList>
            <person name="Jay Z.J."/>
            <person name="Beam J.P."/>
            <person name="Dlakic M."/>
            <person name="Rusch D.B."/>
            <person name="Kozubal M.A."/>
            <person name="Inskeep W.P."/>
        </authorList>
    </citation>
    <scope>NUCLEOTIDE SEQUENCE [LARGE SCALE GENOMIC DNA]</scope>
    <source>
        <strain evidence="1">OSP_D</strain>
    </source>
</reference>
<organism evidence="1 2">
    <name type="scientific">Candidatus Marsarchaeota G2 archaeon OSP_D</name>
    <dbReference type="NCBI Taxonomy" id="1978157"/>
    <lineage>
        <taxon>Archaea</taxon>
        <taxon>Candidatus Marsarchaeota</taxon>
        <taxon>Candidatus Marsarchaeota group 2</taxon>
    </lineage>
</organism>
<comment type="caution">
    <text evidence="1">The sequence shown here is derived from an EMBL/GenBank/DDBJ whole genome shotgun (WGS) entry which is preliminary data.</text>
</comment>
<dbReference type="SUPFAM" id="SSF53649">
    <property type="entry name" value="Alkaline phosphatase-like"/>
    <property type="match status" value="1"/>
</dbReference>
<dbReference type="EMBL" id="NEXE01000015">
    <property type="protein sequence ID" value="PSN91885.1"/>
    <property type="molecule type" value="Genomic_DNA"/>
</dbReference>
<dbReference type="PANTHER" id="PTHR10151">
    <property type="entry name" value="ECTONUCLEOTIDE PYROPHOSPHATASE/PHOSPHODIESTERASE"/>
    <property type="match status" value="1"/>
</dbReference>
<dbReference type="Proteomes" id="UP000240322">
    <property type="component" value="Unassembled WGS sequence"/>
</dbReference>
<name>A0A2R6AZR6_9ARCH</name>
<proteinExistence type="predicted"/>
<dbReference type="PANTHER" id="PTHR10151:SF120">
    <property type="entry name" value="BIS(5'-ADENOSYL)-TRIPHOSPHATASE"/>
    <property type="match status" value="1"/>
</dbReference>
<dbReference type="InterPro" id="IPR002591">
    <property type="entry name" value="Phosphodiest/P_Trfase"/>
</dbReference>
<evidence type="ECO:0000313" key="2">
    <source>
        <dbReference type="Proteomes" id="UP000240322"/>
    </source>
</evidence>
<dbReference type="InterPro" id="IPR017850">
    <property type="entry name" value="Alkaline_phosphatase_core_sf"/>
</dbReference>
<evidence type="ECO:0000313" key="1">
    <source>
        <dbReference type="EMBL" id="PSN91885.1"/>
    </source>
</evidence>
<dbReference type="Gene3D" id="3.40.720.10">
    <property type="entry name" value="Alkaline Phosphatase, subunit A"/>
    <property type="match status" value="1"/>
</dbReference>
<sequence length="403" mass="44311">MGTQMKVILYVLDGCQVKALNRVDTPEAREIRRRALIYENAKTIYPSLTGPGHASILTGVQPGSHGLISHMYWDWDGGVKNIYSDAAFESPTLFELLAKRGVKSQGHGNYFRRGINDPYTRRMLKWLANRVEGSATISSAVDSMPVLERFVKRRVAGTLEGVDEKIADSAEPVHYVVDNHVDKSSHKYGPESTEYHKSIESALSSILQLLNTLDSRRQEYTVIVTSDHGHMSVDDKLQADDLDLSGAGYPIKETKLLNANLVVTYGEAEVTAVAVVVSRHIQVYVKDKTKIGRIAQALYSKRFVERLLVGGEIGEWGVTNARTGDIIGSLKENMGFAELPIGERGDHGGFTDDEMNVPLWLLGPRIAPATKSGGRTVDIAPTVHRLLGVNPNGARYDGEPLGF</sequence>
<dbReference type="AlphaFoldDB" id="A0A2R6AZR6"/>
<evidence type="ECO:0008006" key="3">
    <source>
        <dbReference type="Google" id="ProtNLM"/>
    </source>
</evidence>
<accession>A0A2R6AZR6</accession>
<dbReference type="GO" id="GO:0016787">
    <property type="term" value="F:hydrolase activity"/>
    <property type="evidence" value="ECO:0007669"/>
    <property type="project" value="UniProtKB-ARBA"/>
</dbReference>